<dbReference type="Pfam" id="PF01738">
    <property type="entry name" value="DLH"/>
    <property type="match status" value="1"/>
</dbReference>
<dbReference type="STRING" id="1122185.N792_06450"/>
<dbReference type="GO" id="GO:0016787">
    <property type="term" value="F:hydrolase activity"/>
    <property type="evidence" value="ECO:0007669"/>
    <property type="project" value="InterPro"/>
</dbReference>
<evidence type="ECO:0000313" key="2">
    <source>
        <dbReference type="EMBL" id="KGM51982.1"/>
    </source>
</evidence>
<feature type="domain" description="Dienelactone hydrolase" evidence="1">
    <location>
        <begin position="15"/>
        <end position="217"/>
    </location>
</feature>
<evidence type="ECO:0000259" key="1">
    <source>
        <dbReference type="Pfam" id="PF01738"/>
    </source>
</evidence>
<dbReference type="SUPFAM" id="SSF53474">
    <property type="entry name" value="alpha/beta-Hydrolases"/>
    <property type="match status" value="1"/>
</dbReference>
<organism evidence="2 3">
    <name type="scientific">Lysobacter concretionis Ko07 = DSM 16239</name>
    <dbReference type="NCBI Taxonomy" id="1122185"/>
    <lineage>
        <taxon>Bacteria</taxon>
        <taxon>Pseudomonadati</taxon>
        <taxon>Pseudomonadota</taxon>
        <taxon>Gammaproteobacteria</taxon>
        <taxon>Lysobacterales</taxon>
        <taxon>Lysobacteraceae</taxon>
        <taxon>Novilysobacter</taxon>
    </lineage>
</organism>
<comment type="caution">
    <text evidence="2">The sequence shown here is derived from an EMBL/GenBank/DDBJ whole genome shotgun (WGS) entry which is preliminary data.</text>
</comment>
<dbReference type="OrthoDB" id="9787933at2"/>
<dbReference type="InterPro" id="IPR029058">
    <property type="entry name" value="AB_hydrolase_fold"/>
</dbReference>
<dbReference type="PANTHER" id="PTHR46623">
    <property type="entry name" value="CARBOXYMETHYLENEBUTENOLIDASE-RELATED"/>
    <property type="match status" value="1"/>
</dbReference>
<proteinExistence type="predicted"/>
<dbReference type="eggNOG" id="COG0412">
    <property type="taxonomic scope" value="Bacteria"/>
</dbReference>
<sequence>MNRWITLETPHGPIRAWRCEPAGPSHGAVVVAQEIFGVNAHIRHVTEQFAQAGFVALAPALFDPVETGVELAYDAAGIARGRTLTTALGIDRAMDLMDAAADDLQDEGLRTGAVGFCWGGTLALLANTRLGLPAVSYYGGRNVQFLGEPLRAPMMFHFGDRDRSISAADVELHRSRYPGASVHVYPAGHGFNCAPRDDYDPASAALAWQRTTDFLEENLR</sequence>
<protein>
    <submittedName>
        <fullName evidence="2">Carboxymethylenebutenolidase</fullName>
    </submittedName>
</protein>
<dbReference type="EMBL" id="AVPS01000004">
    <property type="protein sequence ID" value="KGM51982.1"/>
    <property type="molecule type" value="Genomic_DNA"/>
</dbReference>
<evidence type="ECO:0000313" key="3">
    <source>
        <dbReference type="Proteomes" id="UP000030017"/>
    </source>
</evidence>
<accession>A0A0A0ES52</accession>
<dbReference type="Proteomes" id="UP000030017">
    <property type="component" value="Unassembled WGS sequence"/>
</dbReference>
<reference evidence="2 3" key="1">
    <citation type="submission" date="2013-08" db="EMBL/GenBank/DDBJ databases">
        <title>Genome sequencing of Lysobacter.</title>
        <authorList>
            <person name="Zhang S."/>
            <person name="Wang G."/>
        </authorList>
    </citation>
    <scope>NUCLEOTIDE SEQUENCE [LARGE SCALE GENOMIC DNA]</scope>
    <source>
        <strain evidence="2 3">Ko07</strain>
    </source>
</reference>
<gene>
    <name evidence="2" type="ORF">N792_06450</name>
</gene>
<dbReference type="Gene3D" id="3.40.50.1820">
    <property type="entry name" value="alpha/beta hydrolase"/>
    <property type="match status" value="1"/>
</dbReference>
<dbReference type="PANTHER" id="PTHR46623:SF6">
    <property type="entry name" value="ALPHA_BETA-HYDROLASES SUPERFAMILY PROTEIN"/>
    <property type="match status" value="1"/>
</dbReference>
<dbReference type="RefSeq" id="WP_036193144.1">
    <property type="nucleotide sequence ID" value="NZ_AVPS01000004.1"/>
</dbReference>
<dbReference type="InterPro" id="IPR051049">
    <property type="entry name" value="Dienelactone_hydrolase-like"/>
</dbReference>
<dbReference type="InterPro" id="IPR002925">
    <property type="entry name" value="Dienelactn_hydro"/>
</dbReference>
<name>A0A0A0ES52_9GAMM</name>
<dbReference type="AlphaFoldDB" id="A0A0A0ES52"/>
<keyword evidence="3" id="KW-1185">Reference proteome</keyword>